<evidence type="ECO:0000313" key="1">
    <source>
        <dbReference type="EMBL" id="AEB95865.1"/>
    </source>
</evidence>
<reference evidence="1 2" key="1">
    <citation type="journal article" date="2011" name="J. Bacteriol.">
        <title>Complete genome sequence of Metallosphaera cuprina, a metal sulfide-oxidizing archaeon from a hot spring.</title>
        <authorList>
            <person name="Liu L.J."/>
            <person name="You X.Y."/>
            <person name="Zheng H."/>
            <person name="Wang S."/>
            <person name="Jiang C.Y."/>
            <person name="Liu S.J."/>
        </authorList>
    </citation>
    <scope>NUCLEOTIDE SEQUENCE [LARGE SCALE GENOMIC DNA]</scope>
    <source>
        <strain evidence="1 2">Ar-4</strain>
    </source>
</reference>
<dbReference type="EMBL" id="CP002656">
    <property type="protein sequence ID" value="AEB95865.1"/>
    <property type="molecule type" value="Genomic_DNA"/>
</dbReference>
<dbReference type="eggNOG" id="arCOG08311">
    <property type="taxonomic scope" value="Archaea"/>
</dbReference>
<name>F4G0H8_METCR</name>
<proteinExistence type="predicted"/>
<protein>
    <submittedName>
        <fullName evidence="1">Uncharacterized protein</fullName>
    </submittedName>
</protein>
<evidence type="ECO:0000313" key="2">
    <source>
        <dbReference type="Proteomes" id="UP000007812"/>
    </source>
</evidence>
<sequence length="82" mass="9445">MESEFYRKALIRNFLTKFIDQGLSALNEAGESDRSRVCSCSKEEIKSLIESTAEFILGKELRPDDLKKISEEIIEWCKRDGV</sequence>
<dbReference type="AlphaFoldDB" id="F4G0H8"/>
<organism evidence="1 2">
    <name type="scientific">Metallosphaera cuprina (strain Ar-4)</name>
    <dbReference type="NCBI Taxonomy" id="1006006"/>
    <lineage>
        <taxon>Archaea</taxon>
        <taxon>Thermoproteota</taxon>
        <taxon>Thermoprotei</taxon>
        <taxon>Sulfolobales</taxon>
        <taxon>Sulfolobaceae</taxon>
        <taxon>Metallosphaera</taxon>
    </lineage>
</organism>
<accession>F4G0H8</accession>
<dbReference type="Proteomes" id="UP000007812">
    <property type="component" value="Chromosome"/>
</dbReference>
<dbReference type="RefSeq" id="WP_013738363.1">
    <property type="nucleotide sequence ID" value="NC_015435.1"/>
</dbReference>
<gene>
    <name evidence="1" type="ordered locus">Mcup_1763</name>
</gene>
<dbReference type="KEGG" id="mcn:Mcup_1763"/>
<keyword evidence="2" id="KW-1185">Reference proteome</keyword>
<dbReference type="OrthoDB" id="34470at2157"/>
<dbReference type="HOGENOM" id="CLU_2597788_0_0_2"/>
<dbReference type="GeneID" id="10493951"/>
<dbReference type="PATRIC" id="fig|1006006.8.peg.1770"/>